<name>A0AAN1BHP9_RHIET</name>
<dbReference type="Proteomes" id="UP000194159">
    <property type="component" value="Chromosome"/>
</dbReference>
<accession>A0AAN1BHP9</accession>
<proteinExistence type="predicted"/>
<organism evidence="1 2">
    <name type="scientific">Rhizobium etli</name>
    <dbReference type="NCBI Taxonomy" id="29449"/>
    <lineage>
        <taxon>Bacteria</taxon>
        <taxon>Pseudomonadati</taxon>
        <taxon>Pseudomonadota</taxon>
        <taxon>Alphaproteobacteria</taxon>
        <taxon>Hyphomicrobiales</taxon>
        <taxon>Rhizobiaceae</taxon>
        <taxon>Rhizobium/Agrobacterium group</taxon>
        <taxon>Rhizobium</taxon>
    </lineage>
</organism>
<dbReference type="AlphaFoldDB" id="A0AAN1BHP9"/>
<protein>
    <submittedName>
        <fullName evidence="1">Uncharacterized protein</fullName>
    </submittedName>
</protein>
<reference evidence="1 2" key="1">
    <citation type="submission" date="2017-04" db="EMBL/GenBank/DDBJ databases">
        <title>Complete genome sequences of Rhizobium genomic linages associated to common bean (phaseolus vulgaris).</title>
        <authorList>
            <person name="Santamaria R.I."/>
            <person name="Bustos P."/>
            <person name="Perez-Carrascal O."/>
            <person name="Martinez-Flores I."/>
            <person name="Juarez S."/>
            <person name="Lozano L."/>
            <person name="Miranda F."/>
            <person name="Vinuesa P."/>
            <person name="Martinez-Romero E."/>
            <person name="Cevallos M.A."/>
            <person name="Romero D."/>
            <person name="Davila G."/>
            <person name="Gonzalez V."/>
        </authorList>
    </citation>
    <scope>NUCLEOTIDE SEQUENCE [LARGE SCALE GENOMIC DNA]</scope>
    <source>
        <strain evidence="1 2">NXC12</strain>
    </source>
</reference>
<gene>
    <name evidence="1" type="ORF">NXC12_CH03194</name>
</gene>
<evidence type="ECO:0000313" key="2">
    <source>
        <dbReference type="Proteomes" id="UP000194159"/>
    </source>
</evidence>
<sequence length="65" mass="6841">MIIRLSIASCYSKPDFGASRRLSLSGAILLLPGAGGIHSYPAAAEVKDTTTLLAQDPTQPRRAQS</sequence>
<evidence type="ECO:0000313" key="1">
    <source>
        <dbReference type="EMBL" id="ARQ11181.1"/>
    </source>
</evidence>
<dbReference type="EMBL" id="CP020906">
    <property type="protein sequence ID" value="ARQ11181.1"/>
    <property type="molecule type" value="Genomic_DNA"/>
</dbReference>